<dbReference type="Gene3D" id="1.10.10.10">
    <property type="entry name" value="Winged helix-like DNA-binding domain superfamily/Winged helix DNA-binding domain"/>
    <property type="match status" value="1"/>
</dbReference>
<dbReference type="Gene3D" id="3.30.565.60">
    <property type="match status" value="1"/>
</dbReference>
<evidence type="ECO:0000256" key="1">
    <source>
        <dbReference type="SAM" id="Coils"/>
    </source>
</evidence>
<keyword evidence="1" id="KW-0175">Coiled coil</keyword>
<dbReference type="Proteomes" id="UP000886889">
    <property type="component" value="Unassembled WGS sequence"/>
</dbReference>
<organism evidence="4 5">
    <name type="scientific">Candidatus Merdiplasma excrementigallinarum</name>
    <dbReference type="NCBI Taxonomy" id="2840864"/>
    <lineage>
        <taxon>Bacteria</taxon>
        <taxon>Bacillati</taxon>
        <taxon>Bacillota</taxon>
        <taxon>Clostridia</taxon>
        <taxon>Lachnospirales</taxon>
        <taxon>Lachnospiraceae</taxon>
        <taxon>Lachnospiraceae incertae sedis</taxon>
        <taxon>Candidatus Merdiplasma</taxon>
    </lineage>
</organism>
<dbReference type="Pfam" id="PF13749">
    <property type="entry name" value="HATPase_c_4"/>
    <property type="match status" value="1"/>
</dbReference>
<feature type="domain" description="Schlafen AlbA-2" evidence="3">
    <location>
        <begin position="10"/>
        <end position="129"/>
    </location>
</feature>
<dbReference type="AlphaFoldDB" id="A0A9D1T992"/>
<feature type="compositionally biased region" description="Basic and acidic residues" evidence="2">
    <location>
        <begin position="402"/>
        <end position="424"/>
    </location>
</feature>
<dbReference type="PANTHER" id="PTHR30595">
    <property type="entry name" value="GLPR-RELATED TRANSCRIPTIONAL REPRESSOR"/>
    <property type="match status" value="1"/>
</dbReference>
<name>A0A9D1T992_9FIRM</name>
<gene>
    <name evidence="4" type="ORF">IAC80_07430</name>
</gene>
<comment type="caution">
    <text evidence="4">The sequence shown here is derived from an EMBL/GenBank/DDBJ whole genome shotgun (WGS) entry which is preliminary data.</text>
</comment>
<dbReference type="Pfam" id="PF04326">
    <property type="entry name" value="SLFN_AlbA_2"/>
    <property type="match status" value="1"/>
</dbReference>
<feature type="coiled-coil region" evidence="1">
    <location>
        <begin position="139"/>
        <end position="166"/>
    </location>
</feature>
<dbReference type="Pfam" id="PF13412">
    <property type="entry name" value="HTH_24"/>
    <property type="match status" value="1"/>
</dbReference>
<evidence type="ECO:0000256" key="2">
    <source>
        <dbReference type="SAM" id="MobiDB-lite"/>
    </source>
</evidence>
<accession>A0A9D1T992</accession>
<dbReference type="InterPro" id="IPR036390">
    <property type="entry name" value="WH_DNA-bd_sf"/>
</dbReference>
<evidence type="ECO:0000313" key="5">
    <source>
        <dbReference type="Proteomes" id="UP000886889"/>
    </source>
</evidence>
<reference evidence="4" key="2">
    <citation type="journal article" date="2021" name="PeerJ">
        <title>Extensive microbial diversity within the chicken gut microbiome revealed by metagenomics and culture.</title>
        <authorList>
            <person name="Gilroy R."/>
            <person name="Ravi A."/>
            <person name="Getino M."/>
            <person name="Pursley I."/>
            <person name="Horton D.L."/>
            <person name="Alikhan N.F."/>
            <person name="Baker D."/>
            <person name="Gharbi K."/>
            <person name="Hall N."/>
            <person name="Watson M."/>
            <person name="Adriaenssens E.M."/>
            <person name="Foster-Nyarko E."/>
            <person name="Jarju S."/>
            <person name="Secka A."/>
            <person name="Antonio M."/>
            <person name="Oren A."/>
            <person name="Chaudhuri R.R."/>
            <person name="La Ragione R."/>
            <person name="Hildebrand F."/>
            <person name="Pallen M.J."/>
        </authorList>
    </citation>
    <scope>NUCLEOTIDE SEQUENCE</scope>
    <source>
        <strain evidence="4">ChiBcec6-7307</strain>
    </source>
</reference>
<dbReference type="EMBL" id="DVOS01000060">
    <property type="protein sequence ID" value="HIV23758.1"/>
    <property type="molecule type" value="Genomic_DNA"/>
</dbReference>
<proteinExistence type="predicted"/>
<feature type="region of interest" description="Disordered" evidence="2">
    <location>
        <begin position="399"/>
        <end position="424"/>
    </location>
</feature>
<dbReference type="InterPro" id="IPR036388">
    <property type="entry name" value="WH-like_DNA-bd_sf"/>
</dbReference>
<reference evidence="4" key="1">
    <citation type="submission" date="2020-10" db="EMBL/GenBank/DDBJ databases">
        <authorList>
            <person name="Gilroy R."/>
        </authorList>
    </citation>
    <scope>NUCLEOTIDE SEQUENCE</scope>
    <source>
        <strain evidence="4">ChiBcec6-7307</strain>
    </source>
</reference>
<dbReference type="SUPFAM" id="SSF46785">
    <property type="entry name" value="Winged helix' DNA-binding domain"/>
    <property type="match status" value="1"/>
</dbReference>
<protein>
    <submittedName>
        <fullName evidence="4">DNA binding domain-containing protein</fullName>
    </submittedName>
</protein>
<dbReference type="InterPro" id="IPR007421">
    <property type="entry name" value="Schlafen_AlbA_2_dom"/>
</dbReference>
<dbReference type="Gene3D" id="3.30.950.30">
    <property type="entry name" value="Schlafen, AAA domain"/>
    <property type="match status" value="1"/>
</dbReference>
<evidence type="ECO:0000313" key="4">
    <source>
        <dbReference type="EMBL" id="HIV23758.1"/>
    </source>
</evidence>
<dbReference type="PANTHER" id="PTHR30595:SF6">
    <property type="entry name" value="SCHLAFEN ALBA-2 DOMAIN-CONTAINING PROTEIN"/>
    <property type="match status" value="1"/>
</dbReference>
<sequence>MTAEEIFAGESENVEFKSEIPAKSEKYMKTVVAFANGKGGKLIFGVENGTWMVTGFAKEEVFQRMDAITNAIFDSCEPKITPNIAVQEIDGKAIIVVEIVPGMQRPYYIKNQGIMDGTYIRVAGTTRRAERYRVQELILEGTNRSYDQLEREQTVAEEEITAFCEKMYQHALELANPDRQEKQIQKVSANQLLSWKLLTEHDGVYHPTNGYLLLNGDTTEFPDAAIQCAVFKGTVRDIFITRKEFTGSIYEQIEDAYNFVLQHIDLGSRIEGIARQDYYELPVKTIREMISNAVCHRSYLSPGKIQVALFDGRLEVTSPGMLDSEITIEKMKSGLSKIRNRGIAAAFSYMNIIEAWGSGIPKIFREAKEYGLREPEVIDMGSDFRINLYRKKAVTDQNGVIDPRKRDTETDTNDTKADTNDTKMDPNEEAVLTILQRNPKTTQKELCMKLGVSISTVKRLTDTLQKKGRLYREGSRRNGYWIIVAPKE</sequence>
<evidence type="ECO:0000259" key="3">
    <source>
        <dbReference type="Pfam" id="PF04326"/>
    </source>
</evidence>
<dbReference type="InterPro" id="IPR038475">
    <property type="entry name" value="RecG_C_sf"/>
</dbReference>
<dbReference type="InterPro" id="IPR038461">
    <property type="entry name" value="Schlafen_AlbA_2_dom_sf"/>
</dbReference>